<dbReference type="PANTHER" id="PTHR10039">
    <property type="entry name" value="AMELOGENIN"/>
    <property type="match status" value="1"/>
</dbReference>
<dbReference type="EMBL" id="MU002591">
    <property type="protein sequence ID" value="KAF2785963.1"/>
    <property type="molecule type" value="Genomic_DNA"/>
</dbReference>
<dbReference type="Gene3D" id="1.25.40.20">
    <property type="entry name" value="Ankyrin repeat-containing domain"/>
    <property type="match status" value="1"/>
</dbReference>
<evidence type="ECO:0000256" key="3">
    <source>
        <dbReference type="SAM" id="Coils"/>
    </source>
</evidence>
<sequence length="987" mass="112346">MGSGLRQKRAHIELRIALDEFQQLLSSDQTTQLASFSGNAPTADDVVRLTDQVTQANASRKSRIFATRTQGLLGSVQQYCTIIDTCVGPNQIAALVWGSIKLVLLVSSNFAEYFEKLSQRINQLSTYCPQLSEYEKLFPTSARLQQAISAFYSIVVKFCSKALKVVQEKGAKRYSKSAWKSFKEEFKEIEESISEAKDEVTKELQLASEQEAQGFRRLLTAEVEENRTLRINQIAEIQESRDFRSQQTHALQRKGARQIQRILKEEERQKIRLLQRIQNYNYTTSLNRARALRCEGTCSWLLSRLEYQNWIEQTGSKHLWCYGIPGCGKTVLLGYIVDHLRRSFSAQNETAVIFYFFDSSNKESLKASTFLRCILHQAIRLETLLPDSQRRLQSLFMDQISPLEPATDELEQLFLHFYGNFKSGFLLIDGLDEADEAEQRNVKSFLKEVQKMDSARILAITHAAMDMSKVFTRGLALQIRPEDLKDDIEVFVQSQIDKYAPGELSDCSPAVLDLIKQKLVSDAEGMFLWADLQFKAILDVCDEDGTPNRIPDLLEALPRKITDLYSFLLERLAKGGDDRAERAKKAFQWVVCSKRPLTIGEVEEAISITTNQKSWQSPSFRLDISRLARLCGNLVNYDGANKTVSLAHHTVESFLLSCSGKRKVTSFAIDETKTEQYLADICLTYLSFTDFHRALTRTSDTKYLHAMHRPIGLVESMSPSFIRPWALNSLRSRRGRRADQPVDLVNVLRTELSAHQSKKTDVTFQILEYCKSYWYSHSRYIDLRDTKRCTALENFIRGTHLPKEWMPWSSIEDKESLPFWNMFVWAVGNGHSVMFYVWQKIAVMQESSYWKYLWREEGQRMFASACATANLEQLEIMLGAKGRDDLVVRPSESEISHELVRVCHLGHDEVVERLLQEKADVNAGRRNGRTALQAAAEGGHLAVVEQLLQEKADVNAAAGSSERTALQAAAGGGHLAVVERLLQEKAD</sequence>
<dbReference type="Gene3D" id="3.40.50.300">
    <property type="entry name" value="P-loop containing nucleotide triphosphate hydrolases"/>
    <property type="match status" value="1"/>
</dbReference>
<feature type="domain" description="NACHT" evidence="4">
    <location>
        <begin position="317"/>
        <end position="449"/>
    </location>
</feature>
<evidence type="ECO:0000313" key="5">
    <source>
        <dbReference type="EMBL" id="KAF2785963.1"/>
    </source>
</evidence>
<evidence type="ECO:0000256" key="1">
    <source>
        <dbReference type="ARBA" id="ARBA00022737"/>
    </source>
</evidence>
<dbReference type="InterPro" id="IPR027417">
    <property type="entry name" value="P-loop_NTPase"/>
</dbReference>
<organism evidence="5 6">
    <name type="scientific">Melanomma pulvis-pyrius CBS 109.77</name>
    <dbReference type="NCBI Taxonomy" id="1314802"/>
    <lineage>
        <taxon>Eukaryota</taxon>
        <taxon>Fungi</taxon>
        <taxon>Dikarya</taxon>
        <taxon>Ascomycota</taxon>
        <taxon>Pezizomycotina</taxon>
        <taxon>Dothideomycetes</taxon>
        <taxon>Pleosporomycetidae</taxon>
        <taxon>Pleosporales</taxon>
        <taxon>Melanommataceae</taxon>
        <taxon>Melanomma</taxon>
    </lineage>
</organism>
<gene>
    <name evidence="5" type="ORF">K505DRAFT_344213</name>
</gene>
<feature type="repeat" description="ANK" evidence="2">
    <location>
        <begin position="927"/>
        <end position="959"/>
    </location>
</feature>
<dbReference type="InterPro" id="IPR002110">
    <property type="entry name" value="Ankyrin_rpt"/>
</dbReference>
<dbReference type="InterPro" id="IPR054471">
    <property type="entry name" value="GPIID_WHD"/>
</dbReference>
<dbReference type="Pfam" id="PF12796">
    <property type="entry name" value="Ank_2"/>
    <property type="match status" value="1"/>
</dbReference>
<dbReference type="InterPro" id="IPR056125">
    <property type="entry name" value="DUF7708"/>
</dbReference>
<dbReference type="Pfam" id="PF24809">
    <property type="entry name" value="DUF7708"/>
    <property type="match status" value="1"/>
</dbReference>
<proteinExistence type="predicted"/>
<keyword evidence="1" id="KW-0677">Repeat</keyword>
<feature type="coiled-coil region" evidence="3">
    <location>
        <begin position="179"/>
        <end position="213"/>
    </location>
</feature>
<dbReference type="AlphaFoldDB" id="A0A6A6WPU3"/>
<dbReference type="PROSITE" id="PS50837">
    <property type="entry name" value="NACHT"/>
    <property type="match status" value="1"/>
</dbReference>
<dbReference type="Pfam" id="PF24883">
    <property type="entry name" value="NPHP3_N"/>
    <property type="match status" value="1"/>
</dbReference>
<evidence type="ECO:0000259" key="4">
    <source>
        <dbReference type="PROSITE" id="PS50837"/>
    </source>
</evidence>
<dbReference type="InterPro" id="IPR007111">
    <property type="entry name" value="NACHT_NTPase"/>
</dbReference>
<dbReference type="Proteomes" id="UP000799757">
    <property type="component" value="Unassembled WGS sequence"/>
</dbReference>
<dbReference type="SUPFAM" id="SSF48403">
    <property type="entry name" value="Ankyrin repeat"/>
    <property type="match status" value="1"/>
</dbReference>
<dbReference type="SMART" id="SM00248">
    <property type="entry name" value="ANK"/>
    <property type="match status" value="3"/>
</dbReference>
<feature type="non-terminal residue" evidence="5">
    <location>
        <position position="987"/>
    </location>
</feature>
<dbReference type="OrthoDB" id="7464126at2759"/>
<evidence type="ECO:0000256" key="2">
    <source>
        <dbReference type="PROSITE-ProRule" id="PRU00023"/>
    </source>
</evidence>
<keyword evidence="3" id="KW-0175">Coiled coil</keyword>
<feature type="repeat" description="ANK" evidence="2">
    <location>
        <begin position="961"/>
        <end position="987"/>
    </location>
</feature>
<dbReference type="PROSITE" id="PS50088">
    <property type="entry name" value="ANK_REPEAT"/>
    <property type="match status" value="2"/>
</dbReference>
<evidence type="ECO:0000313" key="6">
    <source>
        <dbReference type="Proteomes" id="UP000799757"/>
    </source>
</evidence>
<accession>A0A6A6WPU3</accession>
<protein>
    <recommendedName>
        <fullName evidence="4">NACHT domain-containing protein</fullName>
    </recommendedName>
</protein>
<name>A0A6A6WPU3_9PLEO</name>
<keyword evidence="2" id="KW-0040">ANK repeat</keyword>
<dbReference type="Pfam" id="PF22939">
    <property type="entry name" value="WHD_GPIID"/>
    <property type="match status" value="1"/>
</dbReference>
<dbReference type="PROSITE" id="PS50297">
    <property type="entry name" value="ANK_REP_REGION"/>
    <property type="match status" value="2"/>
</dbReference>
<dbReference type="SUPFAM" id="SSF52540">
    <property type="entry name" value="P-loop containing nucleoside triphosphate hydrolases"/>
    <property type="match status" value="1"/>
</dbReference>
<keyword evidence="6" id="KW-1185">Reference proteome</keyword>
<dbReference type="InterPro" id="IPR036770">
    <property type="entry name" value="Ankyrin_rpt-contain_sf"/>
</dbReference>
<reference evidence="5" key="1">
    <citation type="journal article" date="2020" name="Stud. Mycol.">
        <title>101 Dothideomycetes genomes: a test case for predicting lifestyles and emergence of pathogens.</title>
        <authorList>
            <person name="Haridas S."/>
            <person name="Albert R."/>
            <person name="Binder M."/>
            <person name="Bloem J."/>
            <person name="Labutti K."/>
            <person name="Salamov A."/>
            <person name="Andreopoulos B."/>
            <person name="Baker S."/>
            <person name="Barry K."/>
            <person name="Bills G."/>
            <person name="Bluhm B."/>
            <person name="Cannon C."/>
            <person name="Castanera R."/>
            <person name="Culley D."/>
            <person name="Daum C."/>
            <person name="Ezra D."/>
            <person name="Gonzalez J."/>
            <person name="Henrissat B."/>
            <person name="Kuo A."/>
            <person name="Liang C."/>
            <person name="Lipzen A."/>
            <person name="Lutzoni F."/>
            <person name="Magnuson J."/>
            <person name="Mondo S."/>
            <person name="Nolan M."/>
            <person name="Ohm R."/>
            <person name="Pangilinan J."/>
            <person name="Park H.-J."/>
            <person name="Ramirez L."/>
            <person name="Alfaro M."/>
            <person name="Sun H."/>
            <person name="Tritt A."/>
            <person name="Yoshinaga Y."/>
            <person name="Zwiers L.-H."/>
            <person name="Turgeon B."/>
            <person name="Goodwin S."/>
            <person name="Spatafora J."/>
            <person name="Crous P."/>
            <person name="Grigoriev I."/>
        </authorList>
    </citation>
    <scope>NUCLEOTIDE SEQUENCE</scope>
    <source>
        <strain evidence="5">CBS 109.77</strain>
    </source>
</reference>
<feature type="coiled-coil region" evidence="3">
    <location>
        <begin position="256"/>
        <end position="283"/>
    </location>
</feature>
<dbReference type="InterPro" id="IPR056884">
    <property type="entry name" value="NPHP3-like_N"/>
</dbReference>